<reference evidence="2" key="1">
    <citation type="journal article" date="2024" name="Proc. Natl. Acad. Sci. U.S.A.">
        <title>Extraordinary preservation of gene collinearity over three hundred million years revealed in homosporous lycophytes.</title>
        <authorList>
            <person name="Li C."/>
            <person name="Wickell D."/>
            <person name="Kuo L.Y."/>
            <person name="Chen X."/>
            <person name="Nie B."/>
            <person name="Liao X."/>
            <person name="Peng D."/>
            <person name="Ji J."/>
            <person name="Jenkins J."/>
            <person name="Williams M."/>
            <person name="Shu S."/>
            <person name="Plott C."/>
            <person name="Barry K."/>
            <person name="Rajasekar S."/>
            <person name="Grimwood J."/>
            <person name="Han X."/>
            <person name="Sun S."/>
            <person name="Hou Z."/>
            <person name="He W."/>
            <person name="Dai G."/>
            <person name="Sun C."/>
            <person name="Schmutz J."/>
            <person name="Leebens-Mack J.H."/>
            <person name="Li F.W."/>
            <person name="Wang L."/>
        </authorList>
    </citation>
    <scope>NUCLEOTIDE SEQUENCE [LARGE SCALE GENOMIC DNA]</scope>
    <source>
        <strain evidence="2">cv. PW_Plant_1</strain>
    </source>
</reference>
<evidence type="ECO:0000313" key="1">
    <source>
        <dbReference type="EMBL" id="KAJ7534685.1"/>
    </source>
</evidence>
<dbReference type="EMBL" id="CM055104">
    <property type="protein sequence ID" value="KAJ7534685.1"/>
    <property type="molecule type" value="Genomic_DNA"/>
</dbReference>
<proteinExistence type="predicted"/>
<organism evidence="1 2">
    <name type="scientific">Diphasiastrum complanatum</name>
    <name type="common">Issler's clubmoss</name>
    <name type="synonym">Lycopodium complanatum</name>
    <dbReference type="NCBI Taxonomy" id="34168"/>
    <lineage>
        <taxon>Eukaryota</taxon>
        <taxon>Viridiplantae</taxon>
        <taxon>Streptophyta</taxon>
        <taxon>Embryophyta</taxon>
        <taxon>Tracheophyta</taxon>
        <taxon>Lycopodiopsida</taxon>
        <taxon>Lycopodiales</taxon>
        <taxon>Lycopodiaceae</taxon>
        <taxon>Lycopodioideae</taxon>
        <taxon>Diphasiastrum</taxon>
    </lineage>
</organism>
<sequence>MDRENIKQGSKHSKFWKCRLCAPFHHLNQTIKGGENISTVEFFEGTAAISSNLRRFPHFTSAVFPEESSLLKLFKSSLTQIPSPQTALVIPNQRYYSSRNLWHVRYPFTYEHRSCHVFPELVLQEVAVNRSNSLASSSISVENCQPVPFPVILQSGHFSSLLSSSITDKGLCESLVCVSVPPAHSSAFYFSRSKTVRAERGRGLDEIQEFQQGNVYSKQILDSISEDNIVQNPTTDIQDGKVISCCRAKNCAGHMNDSVAEGTGWTRQEVFNWPNGISMARLLSGPVLAWMVLQELPYLALGGMLLAGVSDWLDGYVARRMGIKSVLGSYLDPLADKVLVGSVAFSMAYAGLLHPALVALVLARDGALLVGAFLHRAHSLGWKWMGWGEFFRISSDGAAKIEPLYISKVNTVLQLTLLCAALLQPSIGNVEPNVLVSFLSWSVVGTTTASWLGYGWVYLLRPGKWEALLGKKDTRQHGSTNP</sequence>
<evidence type="ECO:0000313" key="2">
    <source>
        <dbReference type="Proteomes" id="UP001162992"/>
    </source>
</evidence>
<dbReference type="Proteomes" id="UP001162992">
    <property type="component" value="Chromosome 13"/>
</dbReference>
<gene>
    <name evidence="1" type="ORF">O6H91_13G105300</name>
</gene>
<name>A0ACC2BY40_DIPCM</name>
<comment type="caution">
    <text evidence="1">The sequence shown here is derived from an EMBL/GenBank/DDBJ whole genome shotgun (WGS) entry which is preliminary data.</text>
</comment>
<keyword evidence="2" id="KW-1185">Reference proteome</keyword>
<protein>
    <submittedName>
        <fullName evidence="1">Uncharacterized protein</fullName>
    </submittedName>
</protein>
<accession>A0ACC2BY40</accession>